<dbReference type="WBParaSite" id="ACRNAN_scaffold7031.g12663.t1">
    <property type="protein sequence ID" value="ACRNAN_scaffold7031.g12663.t1"/>
    <property type="gene ID" value="ACRNAN_scaffold7031.g12663"/>
</dbReference>
<dbReference type="CDD" id="cd00037">
    <property type="entry name" value="CLECT"/>
    <property type="match status" value="1"/>
</dbReference>
<dbReference type="Pfam" id="PF00059">
    <property type="entry name" value="Lectin_C"/>
    <property type="match status" value="1"/>
</dbReference>
<evidence type="ECO:0000259" key="1">
    <source>
        <dbReference type="PROSITE" id="PS50041"/>
    </source>
</evidence>
<evidence type="ECO:0000313" key="2">
    <source>
        <dbReference type="Proteomes" id="UP000887540"/>
    </source>
</evidence>
<name>A0A914EBK0_9BILA</name>
<sequence>MNLSLTSKCGLTPRTATSLPTELTDCHTNGKQQLKWMPPCKSILACDPDWTYSNITNACYKMIYNLNWTDAENACVSEGAHLASIHNPLEDHFLDEFTKTGISFSSGYVWVWVGLNDLAGVGSWTWTDGTPFDYFNWAPSEPNGLDSARCVEILPDQWTQDDGYFQRWANTYCTLQMRAGVCQKPARLN</sequence>
<keyword evidence="2" id="KW-1185">Reference proteome</keyword>
<dbReference type="InterPro" id="IPR001304">
    <property type="entry name" value="C-type_lectin-like"/>
</dbReference>
<dbReference type="PANTHER" id="PTHR22803">
    <property type="entry name" value="MANNOSE, PHOSPHOLIPASE, LECTIN RECEPTOR RELATED"/>
    <property type="match status" value="1"/>
</dbReference>
<dbReference type="InterPro" id="IPR016186">
    <property type="entry name" value="C-type_lectin-like/link_sf"/>
</dbReference>
<feature type="domain" description="C-type lectin" evidence="1">
    <location>
        <begin position="55"/>
        <end position="173"/>
    </location>
</feature>
<dbReference type="SMART" id="SM00034">
    <property type="entry name" value="CLECT"/>
    <property type="match status" value="1"/>
</dbReference>
<dbReference type="Proteomes" id="UP000887540">
    <property type="component" value="Unplaced"/>
</dbReference>
<accession>A0A914EBK0</accession>
<dbReference type="PROSITE" id="PS50041">
    <property type="entry name" value="C_TYPE_LECTIN_2"/>
    <property type="match status" value="1"/>
</dbReference>
<dbReference type="SUPFAM" id="SSF56436">
    <property type="entry name" value="C-type lectin-like"/>
    <property type="match status" value="1"/>
</dbReference>
<dbReference type="InterPro" id="IPR016187">
    <property type="entry name" value="CTDL_fold"/>
</dbReference>
<organism evidence="2 3">
    <name type="scientific">Acrobeloides nanus</name>
    <dbReference type="NCBI Taxonomy" id="290746"/>
    <lineage>
        <taxon>Eukaryota</taxon>
        <taxon>Metazoa</taxon>
        <taxon>Ecdysozoa</taxon>
        <taxon>Nematoda</taxon>
        <taxon>Chromadorea</taxon>
        <taxon>Rhabditida</taxon>
        <taxon>Tylenchina</taxon>
        <taxon>Cephalobomorpha</taxon>
        <taxon>Cephaloboidea</taxon>
        <taxon>Cephalobidae</taxon>
        <taxon>Acrobeloides</taxon>
    </lineage>
</organism>
<protein>
    <submittedName>
        <fullName evidence="3">C-type lectin domain-containing protein</fullName>
    </submittedName>
</protein>
<evidence type="ECO:0000313" key="3">
    <source>
        <dbReference type="WBParaSite" id="ACRNAN_scaffold7031.g12663.t1"/>
    </source>
</evidence>
<dbReference type="AlphaFoldDB" id="A0A914EBK0"/>
<proteinExistence type="predicted"/>
<dbReference type="Gene3D" id="3.10.100.10">
    <property type="entry name" value="Mannose-Binding Protein A, subunit A"/>
    <property type="match status" value="1"/>
</dbReference>
<reference evidence="3" key="1">
    <citation type="submission" date="2022-11" db="UniProtKB">
        <authorList>
            <consortium name="WormBaseParasite"/>
        </authorList>
    </citation>
    <scope>IDENTIFICATION</scope>
</reference>
<dbReference type="InterPro" id="IPR050111">
    <property type="entry name" value="C-type_lectin/snaclec_domain"/>
</dbReference>